<accession>A0ABS8YSB5</accession>
<name>A0ABS8YSB5_9BACL</name>
<evidence type="ECO:0000313" key="2">
    <source>
        <dbReference type="EMBL" id="MCE5173235.1"/>
    </source>
</evidence>
<evidence type="ECO:0000313" key="3">
    <source>
        <dbReference type="Proteomes" id="UP001199916"/>
    </source>
</evidence>
<sequence length="164" mass="18645">MVHFGSTNVKKDDVKDSHSFSIEKLTVDNSILISAIRSSRQPDMNDENDINLLFEAICTELEEEGGTVYDIVEIHVHINDSVKRDFFKKYYEFFVEKVPRLVLMTSEKQGISQVRVAAHHGRRSPRIKTTIKEVAKLLVISSFLGIAIGAVLLGGIYYLLLRYD</sequence>
<evidence type="ECO:0000256" key="1">
    <source>
        <dbReference type="SAM" id="Phobius"/>
    </source>
</evidence>
<dbReference type="EMBL" id="JAJNBZ010000044">
    <property type="protein sequence ID" value="MCE5173235.1"/>
    <property type="molecule type" value="Genomic_DNA"/>
</dbReference>
<keyword evidence="1" id="KW-1133">Transmembrane helix</keyword>
<feature type="transmembrane region" description="Helical" evidence="1">
    <location>
        <begin position="137"/>
        <end position="160"/>
    </location>
</feature>
<keyword evidence="3" id="KW-1185">Reference proteome</keyword>
<comment type="caution">
    <text evidence="2">The sequence shown here is derived from an EMBL/GenBank/DDBJ whole genome shotgun (WGS) entry which is preliminary data.</text>
</comment>
<proteinExistence type="predicted"/>
<keyword evidence="1" id="KW-0812">Transmembrane</keyword>
<keyword evidence="1" id="KW-0472">Membrane</keyword>
<reference evidence="2 3" key="1">
    <citation type="submission" date="2021-11" db="EMBL/GenBank/DDBJ databases">
        <title>Draft genome sequence of Paenibacillus profundus YoMME, a new Gram-positive bacteria with exoelectrogenic properties.</title>
        <authorList>
            <person name="Hubenova Y."/>
            <person name="Hubenova E."/>
            <person name="Manasiev Y."/>
            <person name="Peykov S."/>
            <person name="Mitov M."/>
        </authorList>
    </citation>
    <scope>NUCLEOTIDE SEQUENCE [LARGE SCALE GENOMIC DNA]</scope>
    <source>
        <strain evidence="2 3">YoMME</strain>
    </source>
</reference>
<dbReference type="RefSeq" id="WP_233699217.1">
    <property type="nucleotide sequence ID" value="NZ_JAJNBZ010000044.1"/>
</dbReference>
<gene>
    <name evidence="2" type="ORF">LQV63_28640</name>
</gene>
<dbReference type="Proteomes" id="UP001199916">
    <property type="component" value="Unassembled WGS sequence"/>
</dbReference>
<protein>
    <submittedName>
        <fullName evidence="2">Uncharacterized protein</fullName>
    </submittedName>
</protein>
<organism evidence="2 3">
    <name type="scientific">Paenibacillus profundus</name>
    <dbReference type="NCBI Taxonomy" id="1173085"/>
    <lineage>
        <taxon>Bacteria</taxon>
        <taxon>Bacillati</taxon>
        <taxon>Bacillota</taxon>
        <taxon>Bacilli</taxon>
        <taxon>Bacillales</taxon>
        <taxon>Paenibacillaceae</taxon>
        <taxon>Paenibacillus</taxon>
    </lineage>
</organism>